<evidence type="ECO:0000313" key="1">
    <source>
        <dbReference type="EMBL" id="AJQ95609.1"/>
    </source>
</evidence>
<accession>A0A0C5VYW5</accession>
<evidence type="ECO:0000313" key="2">
    <source>
        <dbReference type="Proteomes" id="UP000032266"/>
    </source>
</evidence>
<sequence>MLDWTGRGIREEKQGFIAESLSPILTRLNISLKHWQQLTPQFEKRFRCWDPPELIVVYCSLELLADYWHAFFIFTVN</sequence>
<protein>
    <recommendedName>
        <fullName evidence="3">Transposase</fullName>
    </recommendedName>
</protein>
<reference evidence="1 2" key="1">
    <citation type="submission" date="2014-01" db="EMBL/GenBank/DDBJ databases">
        <title>Full genme sequencing of cellulolytic bacterium Gynuella sunshinyii YC6258T gen. nov., sp. nov.</title>
        <authorList>
            <person name="Khan H."/>
            <person name="Chung E.J."/>
            <person name="Chung Y.R."/>
        </authorList>
    </citation>
    <scope>NUCLEOTIDE SEQUENCE [LARGE SCALE GENOMIC DNA]</scope>
    <source>
        <strain evidence="1 2">YC6258</strain>
    </source>
</reference>
<name>A0A0C5VYW5_9GAMM</name>
<gene>
    <name evidence="1" type="ORF">YC6258_03573</name>
</gene>
<dbReference type="STRING" id="1445510.YC6258_03573"/>
<dbReference type="KEGG" id="gsn:YC6258_03573"/>
<organism evidence="1 2">
    <name type="scientific">Gynuella sunshinyii YC6258</name>
    <dbReference type="NCBI Taxonomy" id="1445510"/>
    <lineage>
        <taxon>Bacteria</taxon>
        <taxon>Pseudomonadati</taxon>
        <taxon>Pseudomonadota</taxon>
        <taxon>Gammaproteobacteria</taxon>
        <taxon>Oceanospirillales</taxon>
        <taxon>Saccharospirillaceae</taxon>
        <taxon>Gynuella</taxon>
    </lineage>
</organism>
<evidence type="ECO:0008006" key="3">
    <source>
        <dbReference type="Google" id="ProtNLM"/>
    </source>
</evidence>
<keyword evidence="2" id="KW-1185">Reference proteome</keyword>
<dbReference type="HOGENOM" id="CLU_2633128_0_0_6"/>
<dbReference type="AlphaFoldDB" id="A0A0C5VYW5"/>
<dbReference type="EMBL" id="CP007142">
    <property type="protein sequence ID" value="AJQ95609.1"/>
    <property type="molecule type" value="Genomic_DNA"/>
</dbReference>
<proteinExistence type="predicted"/>
<dbReference type="Proteomes" id="UP000032266">
    <property type="component" value="Chromosome"/>
</dbReference>